<comment type="caution">
    <text evidence="1">The sequence shown here is derived from an EMBL/GenBank/DDBJ whole genome shotgun (WGS) entry which is preliminary data.</text>
</comment>
<dbReference type="PANTHER" id="PTHR43747:SF4">
    <property type="entry name" value="FLAVIN-DEPENDENT TRYPTOPHAN HALOGENASE"/>
    <property type="match status" value="1"/>
</dbReference>
<dbReference type="Pfam" id="PF04820">
    <property type="entry name" value="Trp_halogenase"/>
    <property type="match status" value="1"/>
</dbReference>
<sequence>MSPPAVRAIVVIGRDAPLWLAAATIAKALEPAGVMVTAIELPSALHPADVYPTLPALEALHNQLRIDEAALIRASRGAFSLGQNFVEPASGASGFLHAYGAFGTAIDGKDFFAYWLKARRHGLSVGLEDFSLTAAAARHGRLLIPDAETERYGRSDYGYHLPAAAYAGILKAVAIRDGVTALTASGANAVLASETGDIAALIVDGGEHIGGDLFIDATGGEGDLIGGALGVARESWRSCFPADRVLAANGPALSPLPIYAEVRAWRGGWTALHPTPARTHVAQAYASALASDEEALRGAEAACGFALADPAVRSSDPGRREAAWARNCVAIGSAACAFDPVHGVDLHAVQLGLIHLLACFPVGGAFGAQRAEYNRIMRSSFEQVRDFQSAHYALARYEGAFWASAREAETSPELAHTIATFRARGEVPPMEEQSFAPDSWRALFIGHGVTPESHLPVIDRTTPDEMKAQFRRMLGFVKEQVLRQPTHDEYLGRIADHAGG</sequence>
<evidence type="ECO:0000313" key="1">
    <source>
        <dbReference type="EMBL" id="RHW19433.1"/>
    </source>
</evidence>
<dbReference type="SUPFAM" id="SSF51905">
    <property type="entry name" value="FAD/NAD(P)-binding domain"/>
    <property type="match status" value="1"/>
</dbReference>
<dbReference type="InterPro" id="IPR006905">
    <property type="entry name" value="Flavin_halogenase"/>
</dbReference>
<proteinExistence type="predicted"/>
<protein>
    <submittedName>
        <fullName evidence="1">Tryptophan halogenase</fullName>
    </submittedName>
</protein>
<dbReference type="Proteomes" id="UP000266693">
    <property type="component" value="Unassembled WGS sequence"/>
</dbReference>
<dbReference type="InterPro" id="IPR036188">
    <property type="entry name" value="FAD/NAD-bd_sf"/>
</dbReference>
<reference evidence="1 2" key="1">
    <citation type="submission" date="2018-08" db="EMBL/GenBank/DDBJ databases">
        <title>The multiple taxonomic identification of Sphingomonas gilva.</title>
        <authorList>
            <person name="Zhu D."/>
            <person name="Zheng S."/>
        </authorList>
    </citation>
    <scope>NUCLEOTIDE SEQUENCE [LARGE SCALE GENOMIC DNA]</scope>
    <source>
        <strain evidence="1 2">ZDH117</strain>
    </source>
</reference>
<keyword evidence="2" id="KW-1185">Reference proteome</keyword>
<dbReference type="OrthoDB" id="5697472at2"/>
<dbReference type="AlphaFoldDB" id="A0A396RY77"/>
<dbReference type="PANTHER" id="PTHR43747">
    <property type="entry name" value="FAD-BINDING PROTEIN"/>
    <property type="match status" value="1"/>
</dbReference>
<organism evidence="1 2">
    <name type="scientific">Sphingomonas gilva</name>
    <dbReference type="NCBI Taxonomy" id="2305907"/>
    <lineage>
        <taxon>Bacteria</taxon>
        <taxon>Pseudomonadati</taxon>
        <taxon>Pseudomonadota</taxon>
        <taxon>Alphaproteobacteria</taxon>
        <taxon>Sphingomonadales</taxon>
        <taxon>Sphingomonadaceae</taxon>
        <taxon>Sphingomonas</taxon>
    </lineage>
</organism>
<dbReference type="GO" id="GO:0004497">
    <property type="term" value="F:monooxygenase activity"/>
    <property type="evidence" value="ECO:0007669"/>
    <property type="project" value="InterPro"/>
</dbReference>
<gene>
    <name evidence="1" type="ORF">D1610_02040</name>
</gene>
<dbReference type="Gene3D" id="3.50.50.60">
    <property type="entry name" value="FAD/NAD(P)-binding domain"/>
    <property type="match status" value="1"/>
</dbReference>
<dbReference type="InterPro" id="IPR050816">
    <property type="entry name" value="Flavin-dep_Halogenase_NPB"/>
</dbReference>
<dbReference type="EMBL" id="QWLV01000001">
    <property type="protein sequence ID" value="RHW19433.1"/>
    <property type="molecule type" value="Genomic_DNA"/>
</dbReference>
<evidence type="ECO:0000313" key="2">
    <source>
        <dbReference type="Proteomes" id="UP000266693"/>
    </source>
</evidence>
<dbReference type="RefSeq" id="WP_118862937.1">
    <property type="nucleotide sequence ID" value="NZ_QWLV01000001.1"/>
</dbReference>
<name>A0A396RY77_9SPHN</name>
<accession>A0A396RY77</accession>